<keyword evidence="2" id="KW-1185">Reference proteome</keyword>
<reference evidence="3" key="1">
    <citation type="submission" date="2016-11" db="UniProtKB">
        <authorList>
            <consortium name="WormBaseParasite"/>
        </authorList>
    </citation>
    <scope>IDENTIFICATION</scope>
</reference>
<dbReference type="AlphaFoldDB" id="A0A1I8G828"/>
<feature type="chain" id="PRO_5009319217" evidence="1">
    <location>
        <begin position="33"/>
        <end position="98"/>
    </location>
</feature>
<name>A0A1I8G828_9PLAT</name>
<keyword evidence="1" id="KW-0732">Signal</keyword>
<dbReference type="WBParaSite" id="maker-uti_cns_0001130-snap-gene-0.3-mRNA-1">
    <property type="protein sequence ID" value="maker-uti_cns_0001130-snap-gene-0.3-mRNA-1"/>
    <property type="gene ID" value="maker-uti_cns_0001130-snap-gene-0.3"/>
</dbReference>
<organism evidence="2 3">
    <name type="scientific">Macrostomum lignano</name>
    <dbReference type="NCBI Taxonomy" id="282301"/>
    <lineage>
        <taxon>Eukaryota</taxon>
        <taxon>Metazoa</taxon>
        <taxon>Spiralia</taxon>
        <taxon>Lophotrochozoa</taxon>
        <taxon>Platyhelminthes</taxon>
        <taxon>Rhabditophora</taxon>
        <taxon>Macrostomorpha</taxon>
        <taxon>Macrostomida</taxon>
        <taxon>Macrostomidae</taxon>
        <taxon>Macrostomum</taxon>
    </lineage>
</organism>
<evidence type="ECO:0000256" key="1">
    <source>
        <dbReference type="SAM" id="SignalP"/>
    </source>
</evidence>
<sequence>MYLEIESTAMKLLTSSCLILISLLYLAACCQGRSLPQKRHSDRGEGFEARLSRPASIEEDADSLANAEEVLAAIAAQRKWFVNQHILPPEGRRKPSED</sequence>
<feature type="signal peptide" evidence="1">
    <location>
        <begin position="1"/>
        <end position="32"/>
    </location>
</feature>
<accession>A0A1I8G828</accession>
<evidence type="ECO:0000313" key="3">
    <source>
        <dbReference type="WBParaSite" id="maker-uti_cns_0001130-snap-gene-0.3-mRNA-1"/>
    </source>
</evidence>
<protein>
    <submittedName>
        <fullName evidence="3">Gastrin domain-containing protein</fullName>
    </submittedName>
</protein>
<evidence type="ECO:0000313" key="2">
    <source>
        <dbReference type="Proteomes" id="UP000095280"/>
    </source>
</evidence>
<dbReference type="Proteomes" id="UP000095280">
    <property type="component" value="Unplaced"/>
</dbReference>
<proteinExistence type="predicted"/>